<comment type="caution">
    <text evidence="4">The sequence shown here is derived from an EMBL/GenBank/DDBJ whole genome shotgun (WGS) entry which is preliminary data.</text>
</comment>
<feature type="domain" description="Autotransporter" evidence="3">
    <location>
        <begin position="572"/>
        <end position="841"/>
    </location>
</feature>
<feature type="coiled-coil region" evidence="1">
    <location>
        <begin position="384"/>
        <end position="458"/>
    </location>
</feature>
<dbReference type="EMBL" id="PRBV01000039">
    <property type="protein sequence ID" value="RTJ77716.1"/>
    <property type="molecule type" value="Genomic_DNA"/>
</dbReference>
<dbReference type="Proteomes" id="UP000288507">
    <property type="component" value="Unassembled WGS sequence"/>
</dbReference>
<evidence type="ECO:0000256" key="2">
    <source>
        <dbReference type="SAM" id="SignalP"/>
    </source>
</evidence>
<reference evidence="4 5" key="1">
    <citation type="journal article" date="2019" name="Appl. Environ. Microbiol.">
        <title>Population genetics and characterization of Campylobacter jejuni isolates in western jackdaws and game birds in Finland.</title>
        <authorList>
            <person name="Kovanen S."/>
            <person name="Rossi M."/>
            <person name="Pohja-Mykra M."/>
            <person name="Nieminen T."/>
            <person name="Raunio-Saarnisto M."/>
            <person name="Sauvala M."/>
            <person name="Fredriksson-Ahomaa M."/>
            <person name="Hanninen M.L."/>
            <person name="Kivisto R."/>
        </authorList>
    </citation>
    <scope>NUCLEOTIDE SEQUENCE [LARGE SCALE GENOMIC DNA]</scope>
    <source>
        <strain evidence="4 5">CB313</strain>
    </source>
</reference>
<protein>
    <submittedName>
        <fullName evidence="4">Autotransporter domain-containing protein</fullName>
    </submittedName>
</protein>
<evidence type="ECO:0000256" key="1">
    <source>
        <dbReference type="SAM" id="Coils"/>
    </source>
</evidence>
<evidence type="ECO:0000313" key="5">
    <source>
        <dbReference type="Proteomes" id="UP000288507"/>
    </source>
</evidence>
<keyword evidence="2" id="KW-0732">Signal</keyword>
<name>A0A431E8H4_CAMJU</name>
<feature type="signal peptide" evidence="2">
    <location>
        <begin position="1"/>
        <end position="20"/>
    </location>
</feature>
<dbReference type="SMART" id="SM00869">
    <property type="entry name" value="Autotransporter"/>
    <property type="match status" value="1"/>
</dbReference>
<feature type="chain" id="PRO_5019389202" evidence="2">
    <location>
        <begin position="21"/>
        <end position="841"/>
    </location>
</feature>
<dbReference type="Pfam" id="PF03797">
    <property type="entry name" value="Autotransporter"/>
    <property type="match status" value="1"/>
</dbReference>
<evidence type="ECO:0000259" key="3">
    <source>
        <dbReference type="PROSITE" id="PS51208"/>
    </source>
</evidence>
<organism evidence="4 5">
    <name type="scientific">Campylobacter jejuni</name>
    <dbReference type="NCBI Taxonomy" id="197"/>
    <lineage>
        <taxon>Bacteria</taxon>
        <taxon>Pseudomonadati</taxon>
        <taxon>Campylobacterota</taxon>
        <taxon>Epsilonproteobacteria</taxon>
        <taxon>Campylobacterales</taxon>
        <taxon>Campylobacteraceae</taxon>
        <taxon>Campylobacter</taxon>
    </lineage>
</organism>
<keyword evidence="1" id="KW-0175">Coiled coil</keyword>
<dbReference type="SUPFAM" id="SSF103515">
    <property type="entry name" value="Autotransporter"/>
    <property type="match status" value="1"/>
</dbReference>
<proteinExistence type="predicted"/>
<accession>A0A431E8H4</accession>
<dbReference type="InterPro" id="IPR005546">
    <property type="entry name" value="Autotransporte_beta"/>
</dbReference>
<dbReference type="RefSeq" id="WP_126232584.1">
    <property type="nucleotide sequence ID" value="NZ_PRBV01000039.1"/>
</dbReference>
<dbReference type="Gene3D" id="2.40.128.130">
    <property type="entry name" value="Autotransporter beta-domain"/>
    <property type="match status" value="1"/>
</dbReference>
<gene>
    <name evidence="4" type="ORF">C3H57_10145</name>
</gene>
<dbReference type="PROSITE" id="PS51208">
    <property type="entry name" value="AUTOTRANSPORTER"/>
    <property type="match status" value="1"/>
</dbReference>
<dbReference type="InterPro" id="IPR036709">
    <property type="entry name" value="Autotransporte_beta_dom_sf"/>
</dbReference>
<sequence length="841" mass="90968">MIYHNKLVLSAIAASFIVSAGGGLYAQDISNDTAAKLTQDKDNKSHYTYEFSKGDIVKTELGKTKLTNDENRIKHLTIKAGTGATALAFEGNTGTRASIGGDISNGYSFDLTADSVSFKGTTNSGDTTINVGSGHSTINAKNGVTLEKTSIDLANGNYFNKNFNGSLTINGDLKLTDSSVINNGQAGFNVNGKVTANNTEFVAGVGDLNRVTNNGFFIMSATKGFENGIEKDKSFTDVSSHNTGALVFHNSLVNISSNLLDSKYAGGFGTITEANFATIAPERDLSALYDTRLDIKGNSLYVVGDLKGFDANTIKNFKTAKDWENAFKTLSTNIQTQFTAQKTDLEKLYKYDSSSKAESGIFKNNRDTVKNKIDEYNKEKTGIIAKSQQAVDTTKAALDKANQEGKQETIKTAQKNYDTAVKQLENDKKTLSELNNRLAEYNALIEDIKNKTANLNKKINDTNFNIAAGQKGQIFASLATSSVGGKLAGTADYIFANGKVINDVERAAQSNAGNSALNAPIGAINMSNDMAISNRLAKFSNPYSTVNVASLEGLKFAAGNGIASDSQYAYGARSYDNNVWANVIGGANIIDSKSGALYGVSVGYDRLVGEDTILGAYLTYADSKIKTSMVNQESDNLQLGLYSRTLYGNSEFDFKGYAQFGWTDQDRFIAGTVNSSDFTRKFLGASGTYGYVFDMGNDFYIKPLAGLNLYYSFTPDYNENGAYAQHVQSQSSFDTSIEAGAEFRKYLSKESYIYATPKIEQYIITSGDDYTARFLGSPTSFTINGSDKKKTYGSFIVGGDVNIKNQWAFTFSAGVKHLLSGKVNDESETYLSGNIGLKYQF</sequence>
<evidence type="ECO:0000313" key="4">
    <source>
        <dbReference type="EMBL" id="RTJ77716.1"/>
    </source>
</evidence>
<dbReference type="AlphaFoldDB" id="A0A431E8H4"/>